<dbReference type="SFLD" id="SFLDG01067">
    <property type="entry name" value="SPASM/twitch_domain_containing"/>
    <property type="match status" value="1"/>
</dbReference>
<keyword evidence="1" id="KW-0949">S-adenosyl-L-methionine</keyword>
<dbReference type="PANTHER" id="PTHR43273">
    <property type="entry name" value="ANAEROBIC SULFATASE-MATURATING ENZYME HOMOLOG ASLB-RELATED"/>
    <property type="match status" value="1"/>
</dbReference>
<comment type="caution">
    <text evidence="6">The sequence shown here is derived from an EMBL/GenBank/DDBJ whole genome shotgun (WGS) entry which is preliminary data.</text>
</comment>
<dbReference type="EMBL" id="JAUSZV010000005">
    <property type="protein sequence ID" value="MDQ0904750.1"/>
    <property type="molecule type" value="Genomic_DNA"/>
</dbReference>
<dbReference type="Pfam" id="PF04055">
    <property type="entry name" value="Radical_SAM"/>
    <property type="match status" value="1"/>
</dbReference>
<dbReference type="Proteomes" id="UP001234216">
    <property type="component" value="Unassembled WGS sequence"/>
</dbReference>
<evidence type="ECO:0000256" key="4">
    <source>
        <dbReference type="ARBA" id="ARBA00023014"/>
    </source>
</evidence>
<evidence type="ECO:0000256" key="1">
    <source>
        <dbReference type="ARBA" id="ARBA00022691"/>
    </source>
</evidence>
<name>A0AAW8F669_9ACTN</name>
<dbReference type="AlphaFoldDB" id="A0AAW8F669"/>
<dbReference type="InterPro" id="IPR007197">
    <property type="entry name" value="rSAM"/>
</dbReference>
<dbReference type="InterPro" id="IPR013785">
    <property type="entry name" value="Aldolase_TIM"/>
</dbReference>
<dbReference type="InterPro" id="IPR058240">
    <property type="entry name" value="rSAM_sf"/>
</dbReference>
<dbReference type="GO" id="GO:0016491">
    <property type="term" value="F:oxidoreductase activity"/>
    <property type="evidence" value="ECO:0007669"/>
    <property type="project" value="InterPro"/>
</dbReference>
<feature type="domain" description="Radical SAM core" evidence="5">
    <location>
        <begin position="9"/>
        <end position="249"/>
    </location>
</feature>
<dbReference type="PROSITE" id="PS51918">
    <property type="entry name" value="RADICAL_SAM"/>
    <property type="match status" value="1"/>
</dbReference>
<evidence type="ECO:0000259" key="5">
    <source>
        <dbReference type="PROSITE" id="PS51918"/>
    </source>
</evidence>
<dbReference type="GO" id="GO:0046872">
    <property type="term" value="F:metal ion binding"/>
    <property type="evidence" value="ECO:0007669"/>
    <property type="project" value="UniProtKB-KW"/>
</dbReference>
<dbReference type="SUPFAM" id="SSF102114">
    <property type="entry name" value="Radical SAM enzymes"/>
    <property type="match status" value="1"/>
</dbReference>
<keyword evidence="2" id="KW-0479">Metal-binding</keyword>
<organism evidence="6 7">
    <name type="scientific">Streptomyces canus</name>
    <dbReference type="NCBI Taxonomy" id="58343"/>
    <lineage>
        <taxon>Bacteria</taxon>
        <taxon>Bacillati</taxon>
        <taxon>Actinomycetota</taxon>
        <taxon>Actinomycetes</taxon>
        <taxon>Kitasatosporales</taxon>
        <taxon>Streptomycetaceae</taxon>
        <taxon>Streptomyces</taxon>
        <taxon>Streptomyces aurantiacus group</taxon>
    </lineage>
</organism>
<protein>
    <recommendedName>
        <fullName evidence="5">Radical SAM core domain-containing protein</fullName>
    </recommendedName>
</protein>
<gene>
    <name evidence="6" type="ORF">QFZ22_000735</name>
</gene>
<dbReference type="RefSeq" id="WP_306972302.1">
    <property type="nucleotide sequence ID" value="NZ_JAUSZV010000005.1"/>
</dbReference>
<keyword evidence="3" id="KW-0408">Iron</keyword>
<accession>A0AAW8F669</accession>
<dbReference type="InterPro" id="IPR026335">
    <property type="entry name" value="rSAM_SPASM_FxsB"/>
</dbReference>
<dbReference type="Gene3D" id="3.20.20.70">
    <property type="entry name" value="Aldolase class I"/>
    <property type="match status" value="1"/>
</dbReference>
<dbReference type="NCBIfam" id="TIGR04269">
    <property type="entry name" value="SAM_SPASM_FxsB"/>
    <property type="match status" value="1"/>
</dbReference>
<proteinExistence type="predicted"/>
<reference evidence="6" key="1">
    <citation type="submission" date="2023-07" db="EMBL/GenBank/DDBJ databases">
        <title>Comparative genomics of wheat-associated soil bacteria to identify genetic determinants of phenazine resistance.</title>
        <authorList>
            <person name="Mouncey N."/>
        </authorList>
    </citation>
    <scope>NUCLEOTIDE SEQUENCE</scope>
    <source>
        <strain evidence="6">V4I22</strain>
    </source>
</reference>
<sequence length="385" mass="42048">MNQLTAQTVVPFNEFVLKVHSRCNLACDYCYLYQSGDDSWRGRPRVMSDEVVARAADRMAEHARTFALDRMHVVLHGGEPLLVGPAVIERIADRVSSALPTSTALSLGVQTNGTLLDARFLDIFSRWGIKVGVSLDGTDADHDGHRRHHHGGGSITRLADGLALLTQPATRHLFSGLLCTIDVTHDPLDTYRALVRHQPPVVDFLLPHGNWTRRPPHRGASSRETPYADWLLKIFEHWFDAPERRTGVRLFESIMGLLLGDDVATDSVGQAPCRTLVIETDGSLEQIDSLKSAYPGAAALGLNVHDHPLRAALSHPAIVAGQNGPTALAAECRACPIVRICGGGMLAHRYRAGHGFSNPSVYGPDLWKIIHHIRGRMLGALGESP</sequence>
<dbReference type="InterPro" id="IPR023867">
    <property type="entry name" value="Sulphatase_maturase_rSAM"/>
</dbReference>
<evidence type="ECO:0000256" key="3">
    <source>
        <dbReference type="ARBA" id="ARBA00023004"/>
    </source>
</evidence>
<dbReference type="PANTHER" id="PTHR43273:SF8">
    <property type="entry name" value="RADICAL SAM DOMAIN PROTEIN"/>
    <property type="match status" value="1"/>
</dbReference>
<dbReference type="CDD" id="cd01335">
    <property type="entry name" value="Radical_SAM"/>
    <property type="match status" value="1"/>
</dbReference>
<dbReference type="SFLD" id="SFLDS00029">
    <property type="entry name" value="Radical_SAM"/>
    <property type="match status" value="1"/>
</dbReference>
<dbReference type="GO" id="GO:0051536">
    <property type="term" value="F:iron-sulfur cluster binding"/>
    <property type="evidence" value="ECO:0007669"/>
    <property type="project" value="UniProtKB-KW"/>
</dbReference>
<evidence type="ECO:0000313" key="7">
    <source>
        <dbReference type="Proteomes" id="UP001234216"/>
    </source>
</evidence>
<keyword evidence="4" id="KW-0411">Iron-sulfur</keyword>
<evidence type="ECO:0000313" key="6">
    <source>
        <dbReference type="EMBL" id="MDQ0904750.1"/>
    </source>
</evidence>
<evidence type="ECO:0000256" key="2">
    <source>
        <dbReference type="ARBA" id="ARBA00022723"/>
    </source>
</evidence>